<evidence type="ECO:0000256" key="1">
    <source>
        <dbReference type="ARBA" id="ARBA00005254"/>
    </source>
</evidence>
<name>A0A1G6Z9T6_9PROT</name>
<dbReference type="Proteomes" id="UP000199412">
    <property type="component" value="Unassembled WGS sequence"/>
</dbReference>
<keyword evidence="2" id="KW-0456">Lyase</keyword>
<evidence type="ECO:0000313" key="4">
    <source>
        <dbReference type="Proteomes" id="UP000199412"/>
    </source>
</evidence>
<dbReference type="NCBIfam" id="TIGR03189">
    <property type="entry name" value="dienoyl_CoA_hyt"/>
    <property type="match status" value="1"/>
</dbReference>
<dbReference type="InterPro" id="IPR001753">
    <property type="entry name" value="Enoyl-CoA_hydra/iso"/>
</dbReference>
<gene>
    <name evidence="3" type="ORF">SAMN05421720_102306</name>
</gene>
<dbReference type="CDD" id="cd06558">
    <property type="entry name" value="crotonase-like"/>
    <property type="match status" value="1"/>
</dbReference>
<evidence type="ECO:0000313" key="3">
    <source>
        <dbReference type="EMBL" id="SDD99408.1"/>
    </source>
</evidence>
<dbReference type="InterPro" id="IPR014748">
    <property type="entry name" value="Enoyl-CoA_hydra_C"/>
</dbReference>
<dbReference type="GO" id="GO:0006635">
    <property type="term" value="P:fatty acid beta-oxidation"/>
    <property type="evidence" value="ECO:0007669"/>
    <property type="project" value="TreeGrafter"/>
</dbReference>
<dbReference type="RefSeq" id="WP_092782985.1">
    <property type="nucleotide sequence ID" value="NZ_FNAP01000002.1"/>
</dbReference>
<dbReference type="PANTHER" id="PTHR11941:SF54">
    <property type="entry name" value="ENOYL-COA HYDRATASE, MITOCHONDRIAL"/>
    <property type="match status" value="1"/>
</dbReference>
<dbReference type="PANTHER" id="PTHR11941">
    <property type="entry name" value="ENOYL-COA HYDRATASE-RELATED"/>
    <property type="match status" value="1"/>
</dbReference>
<reference evidence="3 4" key="1">
    <citation type="submission" date="2016-10" db="EMBL/GenBank/DDBJ databases">
        <authorList>
            <person name="de Groot N.N."/>
        </authorList>
    </citation>
    <scope>NUCLEOTIDE SEQUENCE [LARGE SCALE GENOMIC DNA]</scope>
    <source>
        <strain evidence="3 4">ATCC 700224</strain>
    </source>
</reference>
<protein>
    <submittedName>
        <fullName evidence="3">Cyclohexa-1,5-dienecarbonyl-CoA hydratase</fullName>
    </submittedName>
</protein>
<dbReference type="SUPFAM" id="SSF52096">
    <property type="entry name" value="ClpP/crotonase"/>
    <property type="match status" value="1"/>
</dbReference>
<dbReference type="OrthoDB" id="5730382at2"/>
<dbReference type="Pfam" id="PF00378">
    <property type="entry name" value="ECH_1"/>
    <property type="match status" value="1"/>
</dbReference>
<dbReference type="GO" id="GO:0016829">
    <property type="term" value="F:lyase activity"/>
    <property type="evidence" value="ECO:0007669"/>
    <property type="project" value="UniProtKB-KW"/>
</dbReference>
<proteinExistence type="inferred from homology"/>
<comment type="similarity">
    <text evidence="1">Belongs to the enoyl-CoA hydratase/isomerase family.</text>
</comment>
<dbReference type="STRING" id="69960.SAMN05421720_102306"/>
<dbReference type="InterPro" id="IPR029045">
    <property type="entry name" value="ClpP/crotonase-like_dom_sf"/>
</dbReference>
<dbReference type="AlphaFoldDB" id="A0A1G6Z9T6"/>
<dbReference type="Gene3D" id="1.10.12.10">
    <property type="entry name" value="Lyase 2-enoyl-coa Hydratase, Chain A, domain 2"/>
    <property type="match status" value="1"/>
</dbReference>
<keyword evidence="4" id="KW-1185">Reference proteome</keyword>
<sequence length="260" mass="28011">MSDVPASSPLKVWWDRDGALLRLRLSRPKANIVDAAMIGALSAALTEHRDAQMMRGVLIDHEGPHFSFGASVEEHMPDRVAAMLATLHRLVLDLLAYPLPVMVAARGQCLGGGLEVATAGHMLFVHPDTRLGQPEIQLGVFPPAASCLLPEKMPLGAAEDLLLSGRSIDGAEAARLGLAQRASDDPESAALAWFDQGPARHSPAVLRLGTKAARLGLVDRVRDKLGALEEMYLSDLMRTHDANEGLTAFLEKRPATWEGR</sequence>
<organism evidence="3 4">
    <name type="scientific">Rhodospira trueperi</name>
    <dbReference type="NCBI Taxonomy" id="69960"/>
    <lineage>
        <taxon>Bacteria</taxon>
        <taxon>Pseudomonadati</taxon>
        <taxon>Pseudomonadota</taxon>
        <taxon>Alphaproteobacteria</taxon>
        <taxon>Rhodospirillales</taxon>
        <taxon>Rhodospirillaceae</taxon>
        <taxon>Rhodospira</taxon>
    </lineage>
</organism>
<accession>A0A1G6Z9T6</accession>
<dbReference type="InterPro" id="IPR017602">
    <property type="entry name" value="Dienoyl_CoA_hydratase"/>
</dbReference>
<evidence type="ECO:0000256" key="2">
    <source>
        <dbReference type="ARBA" id="ARBA00023239"/>
    </source>
</evidence>
<dbReference type="EMBL" id="FNAP01000002">
    <property type="protein sequence ID" value="SDD99408.1"/>
    <property type="molecule type" value="Genomic_DNA"/>
</dbReference>
<dbReference type="Gene3D" id="3.90.226.10">
    <property type="entry name" value="2-enoyl-CoA Hydratase, Chain A, domain 1"/>
    <property type="match status" value="1"/>
</dbReference>